<gene>
    <name evidence="2" type="ORF">GCM10012275_55220</name>
</gene>
<dbReference type="EMBL" id="BMMK01000039">
    <property type="protein sequence ID" value="GGM77470.1"/>
    <property type="molecule type" value="Genomic_DNA"/>
</dbReference>
<accession>A0A8J3CDH5</accession>
<proteinExistence type="predicted"/>
<evidence type="ECO:0000256" key="1">
    <source>
        <dbReference type="ARBA" id="ARBA00022649"/>
    </source>
</evidence>
<name>A0A8J3CDH5_9PSEU</name>
<dbReference type="InterPro" id="IPR007712">
    <property type="entry name" value="RelE/ParE_toxin"/>
</dbReference>
<keyword evidence="3" id="KW-1185">Reference proteome</keyword>
<reference evidence="2" key="2">
    <citation type="submission" date="2020-09" db="EMBL/GenBank/DDBJ databases">
        <authorList>
            <person name="Sun Q."/>
            <person name="Zhou Y."/>
        </authorList>
    </citation>
    <scope>NUCLEOTIDE SEQUENCE</scope>
    <source>
        <strain evidence="2">CGMCC 4.5737</strain>
    </source>
</reference>
<dbReference type="AlphaFoldDB" id="A0A8J3CDH5"/>
<dbReference type="Pfam" id="PF05016">
    <property type="entry name" value="ParE_toxin"/>
    <property type="match status" value="1"/>
</dbReference>
<dbReference type="SUPFAM" id="SSF143011">
    <property type="entry name" value="RelE-like"/>
    <property type="match status" value="1"/>
</dbReference>
<dbReference type="InterPro" id="IPR035093">
    <property type="entry name" value="RelE/ParE_toxin_dom_sf"/>
</dbReference>
<evidence type="ECO:0000313" key="2">
    <source>
        <dbReference type="EMBL" id="GGM77470.1"/>
    </source>
</evidence>
<organism evidence="2 3">
    <name type="scientific">Longimycelium tulufanense</name>
    <dbReference type="NCBI Taxonomy" id="907463"/>
    <lineage>
        <taxon>Bacteria</taxon>
        <taxon>Bacillati</taxon>
        <taxon>Actinomycetota</taxon>
        <taxon>Actinomycetes</taxon>
        <taxon>Pseudonocardiales</taxon>
        <taxon>Pseudonocardiaceae</taxon>
        <taxon>Longimycelium</taxon>
    </lineage>
</organism>
<keyword evidence="1" id="KW-1277">Toxin-antitoxin system</keyword>
<evidence type="ECO:0008006" key="4">
    <source>
        <dbReference type="Google" id="ProtNLM"/>
    </source>
</evidence>
<dbReference type="Proteomes" id="UP000637578">
    <property type="component" value="Unassembled WGS sequence"/>
</dbReference>
<comment type="caution">
    <text evidence="2">The sequence shown here is derived from an EMBL/GenBank/DDBJ whole genome shotgun (WGS) entry which is preliminary data.</text>
</comment>
<dbReference type="Gene3D" id="3.30.2310.20">
    <property type="entry name" value="RelE-like"/>
    <property type="match status" value="1"/>
</dbReference>
<protein>
    <recommendedName>
        <fullName evidence="4">Type II toxin-antitoxin system RelE/ParE family toxin</fullName>
    </recommendedName>
</protein>
<sequence length="50" mass="5919">MSSRYHVEWRPAAHKELKRLDRPIRARILRKVETLAEDPRPPGCGQDERP</sequence>
<reference evidence="2" key="1">
    <citation type="journal article" date="2014" name="Int. J. Syst. Evol. Microbiol.">
        <title>Complete genome sequence of Corynebacterium casei LMG S-19264T (=DSM 44701T), isolated from a smear-ripened cheese.</title>
        <authorList>
            <consortium name="US DOE Joint Genome Institute (JGI-PGF)"/>
            <person name="Walter F."/>
            <person name="Albersmeier A."/>
            <person name="Kalinowski J."/>
            <person name="Ruckert C."/>
        </authorList>
    </citation>
    <scope>NUCLEOTIDE SEQUENCE</scope>
    <source>
        <strain evidence="2">CGMCC 4.5737</strain>
    </source>
</reference>
<evidence type="ECO:0000313" key="3">
    <source>
        <dbReference type="Proteomes" id="UP000637578"/>
    </source>
</evidence>